<keyword evidence="7 10" id="KW-1133">Transmembrane helix</keyword>
<feature type="transmembrane region" description="Helical" evidence="10">
    <location>
        <begin position="284"/>
        <end position="302"/>
    </location>
</feature>
<comment type="caution">
    <text evidence="12">The sequence shown here is derived from an EMBL/GenBank/DDBJ whole genome shotgun (WGS) entry which is preliminary data.</text>
</comment>
<accession>G7EAC0</accession>
<evidence type="ECO:0000256" key="2">
    <source>
        <dbReference type="ARBA" id="ARBA00004653"/>
    </source>
</evidence>
<dbReference type="PANTHER" id="PTHR47549">
    <property type="entry name" value="GOLGI APPARATUS MEMBRANE PROTEIN TVP38-RELATED"/>
    <property type="match status" value="1"/>
</dbReference>
<gene>
    <name evidence="12" type="primary">Mo06483</name>
    <name evidence="12" type="ORF">E5Q_06483</name>
</gene>
<keyword evidence="9 10" id="KW-0472">Membrane</keyword>
<evidence type="ECO:0000256" key="6">
    <source>
        <dbReference type="ARBA" id="ARBA00022692"/>
    </source>
</evidence>
<dbReference type="RefSeq" id="XP_014566375.1">
    <property type="nucleotide sequence ID" value="XM_014710889.1"/>
</dbReference>
<sequence length="365" mass="40694">MSQGRPGLLRTTSDYAGQNDFELVARRTELEHPRTISPKHQPKQRSLASMLESLEDEPLPVEPTLRERVVRLYREKSHPRHVLRWMRQHPYLIVLLIAVNLVVLTLIHFRGPLEEKLRPLIQKANESTFGPLVPIALLVIVSFPPLAGHELIGGLCGVVFGVGKGFIVVAIGTFLGELLLWVAARRMLVKHGQRLEERSMAYASLAVVARGGGLGVAIAGRLSPIPPHFVTAIWASCSCPFWVYAVAAFLTLPKQFALVFIGTITLGPEGTADKTDKKLKIAEYVIFGLSVLLSVLCGLYLYRRMAQARPGVRREFRRRAAIEDWHRRQEDGQIDMKQAGQVVEPLPTAHRDGTGYFVDARHFAG</sequence>
<evidence type="ECO:0000313" key="13">
    <source>
        <dbReference type="Proteomes" id="UP000009131"/>
    </source>
</evidence>
<organism evidence="12 13">
    <name type="scientific">Mixia osmundae (strain CBS 9802 / IAM 14324 / JCM 22182 / KY 12970)</name>
    <dbReference type="NCBI Taxonomy" id="764103"/>
    <lineage>
        <taxon>Eukaryota</taxon>
        <taxon>Fungi</taxon>
        <taxon>Dikarya</taxon>
        <taxon>Basidiomycota</taxon>
        <taxon>Pucciniomycotina</taxon>
        <taxon>Mixiomycetes</taxon>
        <taxon>Mixiales</taxon>
        <taxon>Mixiaceae</taxon>
        <taxon>Mixia</taxon>
    </lineage>
</organism>
<dbReference type="HOGENOM" id="CLU_758842_0_0_1"/>
<keyword evidence="6 10" id="KW-0812">Transmembrane</keyword>
<dbReference type="Pfam" id="PF09335">
    <property type="entry name" value="VTT_dom"/>
    <property type="match status" value="1"/>
</dbReference>
<evidence type="ECO:0000313" key="12">
    <source>
        <dbReference type="EMBL" id="GAA99780.1"/>
    </source>
</evidence>
<evidence type="ECO:0000256" key="4">
    <source>
        <dbReference type="ARBA" id="ARBA00013533"/>
    </source>
</evidence>
<dbReference type="GO" id="GO:0000139">
    <property type="term" value="C:Golgi membrane"/>
    <property type="evidence" value="ECO:0007669"/>
    <property type="project" value="UniProtKB-SubCell"/>
</dbReference>
<reference evidence="12 13" key="1">
    <citation type="journal article" date="2011" name="J. Gen. Appl. Microbiol.">
        <title>Draft genome sequencing of the enigmatic basidiomycete Mixia osmundae.</title>
        <authorList>
            <person name="Nishida H."/>
            <person name="Nagatsuka Y."/>
            <person name="Sugiyama J."/>
        </authorList>
    </citation>
    <scope>NUCLEOTIDE SEQUENCE [LARGE SCALE GENOMIC DNA]</scope>
    <source>
        <strain evidence="13">CBS 9802 / IAM 14324 / JCM 22182 / KY 12970</strain>
    </source>
</reference>
<proteinExistence type="inferred from homology"/>
<comment type="similarity">
    <text evidence="3">Belongs to the TVP38/TMEM64 family.</text>
</comment>
<dbReference type="eggNOG" id="KOG3140">
    <property type="taxonomic scope" value="Eukaryota"/>
</dbReference>
<dbReference type="AlphaFoldDB" id="G7EAC0"/>
<dbReference type="InParanoid" id="G7EAC0"/>
<keyword evidence="13" id="KW-1185">Reference proteome</keyword>
<keyword evidence="8" id="KW-0333">Golgi apparatus</keyword>
<evidence type="ECO:0000256" key="8">
    <source>
        <dbReference type="ARBA" id="ARBA00023034"/>
    </source>
</evidence>
<dbReference type="Proteomes" id="UP000009131">
    <property type="component" value="Unassembled WGS sequence"/>
</dbReference>
<comment type="subcellular location">
    <subcellularLocation>
        <location evidence="2">Golgi apparatus membrane</location>
        <topology evidence="2">Multi-pass membrane protein</topology>
    </subcellularLocation>
</comment>
<evidence type="ECO:0000256" key="7">
    <source>
        <dbReference type="ARBA" id="ARBA00022989"/>
    </source>
</evidence>
<evidence type="ECO:0000256" key="3">
    <source>
        <dbReference type="ARBA" id="ARBA00008640"/>
    </source>
</evidence>
<comment type="function">
    <text evidence="1">Golgi membrane protein involved in vesicular trafficking and spindle migration.</text>
</comment>
<protein>
    <recommendedName>
        <fullName evidence="4">Golgi apparatus membrane protein TVP38</fullName>
    </recommendedName>
    <alternativeName>
        <fullName evidence="5">Golgi apparatus membrane protein tvp38</fullName>
    </alternativeName>
</protein>
<feature type="transmembrane region" description="Helical" evidence="10">
    <location>
        <begin position="155"/>
        <end position="181"/>
    </location>
</feature>
<evidence type="ECO:0000256" key="9">
    <source>
        <dbReference type="ARBA" id="ARBA00023136"/>
    </source>
</evidence>
<evidence type="ECO:0000256" key="5">
    <source>
        <dbReference type="ARBA" id="ARBA00020673"/>
    </source>
</evidence>
<dbReference type="STRING" id="764103.G7EAC0"/>
<feature type="domain" description="VTT" evidence="11">
    <location>
        <begin position="152"/>
        <end position="262"/>
    </location>
</feature>
<dbReference type="OrthoDB" id="166803at2759"/>
<dbReference type="PANTHER" id="PTHR47549:SF2">
    <property type="entry name" value="GOLGI APPARATUS MEMBRANE PROTEIN TVP38"/>
    <property type="match status" value="1"/>
</dbReference>
<feature type="transmembrane region" description="Helical" evidence="10">
    <location>
        <begin position="90"/>
        <end position="109"/>
    </location>
</feature>
<dbReference type="OMA" id="RWFCMAR"/>
<evidence type="ECO:0000256" key="10">
    <source>
        <dbReference type="SAM" id="Phobius"/>
    </source>
</evidence>
<feature type="transmembrane region" description="Helical" evidence="10">
    <location>
        <begin position="201"/>
        <end position="220"/>
    </location>
</feature>
<evidence type="ECO:0000259" key="11">
    <source>
        <dbReference type="Pfam" id="PF09335"/>
    </source>
</evidence>
<evidence type="ECO:0000256" key="1">
    <source>
        <dbReference type="ARBA" id="ARBA00002978"/>
    </source>
</evidence>
<name>G7EAC0_MIXOS</name>
<dbReference type="InterPro" id="IPR032816">
    <property type="entry name" value="VTT_dom"/>
</dbReference>
<dbReference type="InterPro" id="IPR051076">
    <property type="entry name" value="Golgi_membrane_TVP38/TMEM64"/>
</dbReference>
<feature type="transmembrane region" description="Helical" evidence="10">
    <location>
        <begin position="241"/>
        <end position="264"/>
    </location>
</feature>
<reference evidence="12 13" key="2">
    <citation type="journal article" date="2012" name="Open Biol.">
        <title>Characteristics of nucleosomes and linker DNA regions on the genome of the basidiomycete Mixia osmundae revealed by mono- and dinucleosome mapping.</title>
        <authorList>
            <person name="Nishida H."/>
            <person name="Kondo S."/>
            <person name="Matsumoto T."/>
            <person name="Suzuki Y."/>
            <person name="Yoshikawa H."/>
            <person name="Taylor T.D."/>
            <person name="Sugiyama J."/>
        </authorList>
    </citation>
    <scope>NUCLEOTIDE SEQUENCE [LARGE SCALE GENOMIC DNA]</scope>
    <source>
        <strain evidence="13">CBS 9802 / IAM 14324 / JCM 22182 / KY 12970</strain>
    </source>
</reference>
<feature type="transmembrane region" description="Helical" evidence="10">
    <location>
        <begin position="129"/>
        <end position="148"/>
    </location>
</feature>
<dbReference type="EMBL" id="BABT02000234">
    <property type="protein sequence ID" value="GAA99780.1"/>
    <property type="molecule type" value="Genomic_DNA"/>
</dbReference>